<evidence type="ECO:0008006" key="4">
    <source>
        <dbReference type="Google" id="ProtNLM"/>
    </source>
</evidence>
<comment type="caution">
    <text evidence="2">The sequence shown here is derived from an EMBL/GenBank/DDBJ whole genome shotgun (WGS) entry which is preliminary data.</text>
</comment>
<evidence type="ECO:0000256" key="1">
    <source>
        <dbReference type="SAM" id="Phobius"/>
    </source>
</evidence>
<name>A0AA39Q143_9AGAR</name>
<keyword evidence="1" id="KW-0472">Membrane</keyword>
<dbReference type="AlphaFoldDB" id="A0AA39Q143"/>
<organism evidence="2 3">
    <name type="scientific">Armillaria luteobubalina</name>
    <dbReference type="NCBI Taxonomy" id="153913"/>
    <lineage>
        <taxon>Eukaryota</taxon>
        <taxon>Fungi</taxon>
        <taxon>Dikarya</taxon>
        <taxon>Basidiomycota</taxon>
        <taxon>Agaricomycotina</taxon>
        <taxon>Agaricomycetes</taxon>
        <taxon>Agaricomycetidae</taxon>
        <taxon>Agaricales</taxon>
        <taxon>Marasmiineae</taxon>
        <taxon>Physalacriaceae</taxon>
        <taxon>Armillaria</taxon>
    </lineage>
</organism>
<proteinExistence type="predicted"/>
<evidence type="ECO:0000313" key="2">
    <source>
        <dbReference type="EMBL" id="KAK0494317.1"/>
    </source>
</evidence>
<keyword evidence="3" id="KW-1185">Reference proteome</keyword>
<sequence>MTIRPLFVRDDADSSLSMCSHDNLWHVLFCVGFVGAAVGTFLALTRLILLSSLIHRCILLCRRAINGCAAFRQDSKETLPIIIDFYFYSCILHPIRHFRVLCYSYIHPDSRDRVIVQVPRDCILPQELCEVIIRFCSSERGTLLTCSLVCKAWVPTSRCLLCTHIHSRDHVREFAKLLQSPDNTLSPHIQTIWLEMYTKRDRLIRYHYALRALAHADAMPTRAIIAGQSLDPVTELHRYFPHIKRLSFNYEDLGDNDATSAANLRKILWYPSLFSDLERLSIRISHPEGTKDIPLSSLEECKPPAQLRSLSLKCWNRDLLRWLERNNKTLGRLTTFKMKFDGSCRTLDPAPINAIFRIGYTRLQVVALTIVEWDNGFLDLSPLTELRTVVLYMYHFPSGMETISSLNSSHIKTVTVMTSDGESMMGNYLDNFMSRIGFTCLYGRSALRRYVPSTVRSYSSFLIR</sequence>
<gene>
    <name evidence="2" type="ORF">EDD18DRAFT_1176352</name>
</gene>
<protein>
    <recommendedName>
        <fullName evidence="4">F-box domain-containing protein</fullName>
    </recommendedName>
</protein>
<evidence type="ECO:0000313" key="3">
    <source>
        <dbReference type="Proteomes" id="UP001175228"/>
    </source>
</evidence>
<dbReference type="EMBL" id="JAUEPU010000021">
    <property type="protein sequence ID" value="KAK0494317.1"/>
    <property type="molecule type" value="Genomic_DNA"/>
</dbReference>
<keyword evidence="1" id="KW-0812">Transmembrane</keyword>
<dbReference type="Proteomes" id="UP001175228">
    <property type="component" value="Unassembled WGS sequence"/>
</dbReference>
<reference evidence="2" key="1">
    <citation type="submission" date="2023-06" db="EMBL/GenBank/DDBJ databases">
        <authorList>
            <consortium name="Lawrence Berkeley National Laboratory"/>
            <person name="Ahrendt S."/>
            <person name="Sahu N."/>
            <person name="Indic B."/>
            <person name="Wong-Bajracharya J."/>
            <person name="Merenyi Z."/>
            <person name="Ke H.-M."/>
            <person name="Monk M."/>
            <person name="Kocsube S."/>
            <person name="Drula E."/>
            <person name="Lipzen A."/>
            <person name="Balint B."/>
            <person name="Henrissat B."/>
            <person name="Andreopoulos B."/>
            <person name="Martin F.M."/>
            <person name="Harder C.B."/>
            <person name="Rigling D."/>
            <person name="Ford K.L."/>
            <person name="Foster G.D."/>
            <person name="Pangilinan J."/>
            <person name="Papanicolaou A."/>
            <person name="Barry K."/>
            <person name="LaButti K."/>
            <person name="Viragh M."/>
            <person name="Koriabine M."/>
            <person name="Yan M."/>
            <person name="Riley R."/>
            <person name="Champramary S."/>
            <person name="Plett K.L."/>
            <person name="Tsai I.J."/>
            <person name="Slot J."/>
            <person name="Sipos G."/>
            <person name="Plett J."/>
            <person name="Nagy L.G."/>
            <person name="Grigoriev I.V."/>
        </authorList>
    </citation>
    <scope>NUCLEOTIDE SEQUENCE</scope>
    <source>
        <strain evidence="2">HWK02</strain>
    </source>
</reference>
<feature type="transmembrane region" description="Helical" evidence="1">
    <location>
        <begin position="24"/>
        <end position="49"/>
    </location>
</feature>
<keyword evidence="1" id="KW-1133">Transmembrane helix</keyword>
<accession>A0AA39Q143</accession>